<dbReference type="EMBL" id="WSZM01000239">
    <property type="protein sequence ID" value="KAF4037454.1"/>
    <property type="molecule type" value="Genomic_DNA"/>
</dbReference>
<keyword evidence="1" id="KW-0472">Membrane</keyword>
<evidence type="ECO:0008006" key="10">
    <source>
        <dbReference type="Google" id="ProtNLM"/>
    </source>
</evidence>
<evidence type="ECO:0000313" key="4">
    <source>
        <dbReference type="EMBL" id="KAF4037450.1"/>
    </source>
</evidence>
<dbReference type="AlphaFoldDB" id="A0A833SQZ6"/>
<reference evidence="2" key="1">
    <citation type="submission" date="2020-04" db="EMBL/GenBank/DDBJ databases">
        <title>Hybrid Assembly of Korean Phytophthora infestans isolates.</title>
        <authorList>
            <person name="Prokchorchik M."/>
            <person name="Lee Y."/>
            <person name="Seo J."/>
            <person name="Cho J.-H."/>
            <person name="Park Y.-E."/>
            <person name="Jang D.-C."/>
            <person name="Im J.-S."/>
            <person name="Choi J.-G."/>
            <person name="Park H.-J."/>
            <person name="Lee G.-B."/>
            <person name="Lee Y.-G."/>
            <person name="Hong S.-Y."/>
            <person name="Cho K."/>
            <person name="Sohn K.H."/>
        </authorList>
    </citation>
    <scope>NUCLEOTIDE SEQUENCE</scope>
    <source>
        <strain evidence="2">KR_1_A1</strain>
    </source>
</reference>
<organism evidence="2 9">
    <name type="scientific">Phytophthora infestans</name>
    <name type="common">Potato late blight agent</name>
    <name type="synonym">Botrytis infestans</name>
    <dbReference type="NCBI Taxonomy" id="4787"/>
    <lineage>
        <taxon>Eukaryota</taxon>
        <taxon>Sar</taxon>
        <taxon>Stramenopiles</taxon>
        <taxon>Oomycota</taxon>
        <taxon>Peronosporomycetes</taxon>
        <taxon>Peronosporales</taxon>
        <taxon>Peronosporaceae</taxon>
        <taxon>Phytophthora</taxon>
    </lineage>
</organism>
<comment type="caution">
    <text evidence="2">The sequence shown here is derived from an EMBL/GenBank/DDBJ whole genome shotgun (WGS) entry which is preliminary data.</text>
</comment>
<dbReference type="EMBL" id="WSZM01000239">
    <property type="protein sequence ID" value="KAF4037449.1"/>
    <property type="molecule type" value="Genomic_DNA"/>
</dbReference>
<dbReference type="EMBL" id="WSZM01000239">
    <property type="protein sequence ID" value="KAF4037448.1"/>
    <property type="molecule type" value="Genomic_DNA"/>
</dbReference>
<evidence type="ECO:0000313" key="5">
    <source>
        <dbReference type="EMBL" id="KAF4037451.1"/>
    </source>
</evidence>
<feature type="transmembrane region" description="Helical" evidence="1">
    <location>
        <begin position="12"/>
        <end position="29"/>
    </location>
</feature>
<gene>
    <name evidence="2" type="ORF">GN244_ATG10491</name>
    <name evidence="3" type="ORF">GN244_ATG10492</name>
    <name evidence="4" type="ORF">GN244_ATG10493</name>
    <name evidence="5" type="ORF">GN244_ATG10494</name>
    <name evidence="6" type="ORF">GN244_ATG10495</name>
    <name evidence="7" type="ORF">GN244_ATG10496</name>
    <name evidence="8" type="ORF">GN244_ATG10497</name>
</gene>
<feature type="transmembrane region" description="Helical" evidence="1">
    <location>
        <begin position="87"/>
        <end position="110"/>
    </location>
</feature>
<dbReference type="EMBL" id="WSZM01000239">
    <property type="protein sequence ID" value="KAF4037453.1"/>
    <property type="molecule type" value="Genomic_DNA"/>
</dbReference>
<sequence length="194" mass="20240">MNKINLDAPSHGAFYAMLMSVASVGYALADAVAGDLFSDVETYHLAGADCWAHTVDSGGAARLHPSAVSFVALSVVLNWVDEKGWNGTVIVIGTITTLVMHVGTTMFTIWDLVRIVATEVTDPTTRLGHGQAGDECVGALLVSSCRNSTNVGHVSGPGRNNGDILHCVRYAVGSAVVAAHFAEARERSSATEAA</sequence>
<protein>
    <recommendedName>
        <fullName evidence="10">Transmembrane protein</fullName>
    </recommendedName>
</protein>
<keyword evidence="1" id="KW-0812">Transmembrane</keyword>
<evidence type="ECO:0000313" key="7">
    <source>
        <dbReference type="EMBL" id="KAF4037453.1"/>
    </source>
</evidence>
<keyword evidence="1" id="KW-1133">Transmembrane helix</keyword>
<evidence type="ECO:0000313" key="6">
    <source>
        <dbReference type="EMBL" id="KAF4037452.1"/>
    </source>
</evidence>
<dbReference type="EMBL" id="WSZM01000239">
    <property type="protein sequence ID" value="KAF4037452.1"/>
    <property type="molecule type" value="Genomic_DNA"/>
</dbReference>
<evidence type="ECO:0000256" key="1">
    <source>
        <dbReference type="SAM" id="Phobius"/>
    </source>
</evidence>
<evidence type="ECO:0000313" key="2">
    <source>
        <dbReference type="EMBL" id="KAF4037448.1"/>
    </source>
</evidence>
<keyword evidence="9" id="KW-1185">Reference proteome</keyword>
<evidence type="ECO:0000313" key="3">
    <source>
        <dbReference type="EMBL" id="KAF4037449.1"/>
    </source>
</evidence>
<dbReference type="Proteomes" id="UP000602510">
    <property type="component" value="Unassembled WGS sequence"/>
</dbReference>
<proteinExistence type="predicted"/>
<dbReference type="EMBL" id="WSZM01000239">
    <property type="protein sequence ID" value="KAF4037450.1"/>
    <property type="molecule type" value="Genomic_DNA"/>
</dbReference>
<evidence type="ECO:0000313" key="9">
    <source>
        <dbReference type="Proteomes" id="UP000602510"/>
    </source>
</evidence>
<accession>A0A833SQZ6</accession>
<dbReference type="EMBL" id="WSZM01000239">
    <property type="protein sequence ID" value="KAF4037451.1"/>
    <property type="molecule type" value="Genomic_DNA"/>
</dbReference>
<name>A0A833SQZ6_PHYIN</name>
<evidence type="ECO:0000313" key="8">
    <source>
        <dbReference type="EMBL" id="KAF4037454.1"/>
    </source>
</evidence>